<dbReference type="RefSeq" id="WP_184684325.1">
    <property type="nucleotide sequence ID" value="NZ_JACHLL010000005.1"/>
</dbReference>
<gene>
    <name evidence="2" type="ORF">HNP49_002847</name>
</gene>
<keyword evidence="1" id="KW-0812">Transmembrane</keyword>
<name>A0A7X0EVC0_9PSED</name>
<proteinExistence type="predicted"/>
<reference evidence="2 3" key="1">
    <citation type="submission" date="2020-08" db="EMBL/GenBank/DDBJ databases">
        <title>Functional genomics of gut bacteria from endangered species of beetles.</title>
        <authorList>
            <person name="Carlos-Shanley C."/>
        </authorList>
    </citation>
    <scope>NUCLEOTIDE SEQUENCE [LARGE SCALE GENOMIC DNA]</scope>
    <source>
        <strain evidence="2 3">S00202</strain>
    </source>
</reference>
<evidence type="ECO:0008006" key="4">
    <source>
        <dbReference type="Google" id="ProtNLM"/>
    </source>
</evidence>
<protein>
    <recommendedName>
        <fullName evidence="4">MSHA biogenesis protein MshI</fullName>
    </recommendedName>
</protein>
<keyword evidence="3" id="KW-1185">Reference proteome</keyword>
<organism evidence="2 3">
    <name type="scientific">Pseudomonas fluvialis</name>
    <dbReference type="NCBI Taxonomy" id="1793966"/>
    <lineage>
        <taxon>Bacteria</taxon>
        <taxon>Pseudomonadati</taxon>
        <taxon>Pseudomonadota</taxon>
        <taxon>Gammaproteobacteria</taxon>
        <taxon>Pseudomonadales</taxon>
        <taxon>Pseudomonadaceae</taxon>
        <taxon>Pseudomonas</taxon>
    </lineage>
</organism>
<dbReference type="Proteomes" id="UP000557193">
    <property type="component" value="Unassembled WGS sequence"/>
</dbReference>
<dbReference type="Pfam" id="PF05137">
    <property type="entry name" value="PilN"/>
    <property type="match status" value="1"/>
</dbReference>
<keyword evidence="1" id="KW-0472">Membrane</keyword>
<dbReference type="EMBL" id="JACHLL010000005">
    <property type="protein sequence ID" value="MBB6342665.1"/>
    <property type="molecule type" value="Genomic_DNA"/>
</dbReference>
<keyword evidence="1" id="KW-1133">Transmembrane helix</keyword>
<comment type="caution">
    <text evidence="2">The sequence shown here is derived from an EMBL/GenBank/DDBJ whole genome shotgun (WGS) entry which is preliminary data.</text>
</comment>
<feature type="transmembrane region" description="Helical" evidence="1">
    <location>
        <begin position="21"/>
        <end position="42"/>
    </location>
</feature>
<evidence type="ECO:0000256" key="1">
    <source>
        <dbReference type="SAM" id="Phobius"/>
    </source>
</evidence>
<accession>A0A7X0EVC0</accession>
<sequence>MQNLNLYQHQRRRQTGPRPRHMLQALLVAFGLALLHGGWQLWQVRDLQAQLQKAEVLAQSEEQLLAGEQAVFREPQLDPQLPLQVASAQERNRQLQRLADYLRLLGQQHQQGFADPLVALSEQHPAQGLWLTRIAFTDGGRHLRLEGRSSDQQALPSYLQALGQASAFKGRQFAHFSAKRTAGEPFDFVLSSQAADQEKQP</sequence>
<evidence type="ECO:0000313" key="3">
    <source>
        <dbReference type="Proteomes" id="UP000557193"/>
    </source>
</evidence>
<dbReference type="InterPro" id="IPR007813">
    <property type="entry name" value="PilN"/>
</dbReference>
<evidence type="ECO:0000313" key="2">
    <source>
        <dbReference type="EMBL" id="MBB6342665.1"/>
    </source>
</evidence>
<dbReference type="AlphaFoldDB" id="A0A7X0EVC0"/>